<evidence type="ECO:0000313" key="11">
    <source>
        <dbReference type="Proteomes" id="UP000757232"/>
    </source>
</evidence>
<evidence type="ECO:0000256" key="6">
    <source>
        <dbReference type="ARBA" id="ARBA00023002"/>
    </source>
</evidence>
<dbReference type="GO" id="GO:0016705">
    <property type="term" value="F:oxidoreductase activity, acting on paired donors, with incorporation or reduction of molecular oxygen"/>
    <property type="evidence" value="ECO:0007669"/>
    <property type="project" value="InterPro"/>
</dbReference>
<feature type="compositionally biased region" description="Basic and acidic residues" evidence="9">
    <location>
        <begin position="465"/>
        <end position="492"/>
    </location>
</feature>
<dbReference type="InterPro" id="IPR050121">
    <property type="entry name" value="Cytochrome_P450_monoxygenase"/>
</dbReference>
<sequence length="599" mass="66947">MPLSFLLYLVFPLTAVLIMFSAPALRRMAFSSSFRVIPGPARTSFVKGGSQSMLYLAEASPEEALIHSTLQRKFRNLGQMFSQEGWQFHRDIVRQYGGVVKVYGLFGDERLTNLVCFGPGIVAVVGEQHRKQRKLLSPVFNVHHLRGLTPIFYRISHELVGVLRRKFDDHGPGARLEIEMLYWLKRTALEIIGQGGLGYSFGPLDSTTRSEYSESVKNFASIGPAWLRRVIVRILPIKRVQRLREIVTVMDKTVRAIYVEKCSRLNAGDSAVRAQISEGRDITSILLRENTKSTEEDKLSDEEILGQMSTLIFAGQDTTSAAFTRILQTLAEHPSAQTRLRDELLEAHALARGDLDYDTLHTLPFLDAVVRETLRLLASLLSSRNILTKAGSQIPTSIYAPSGRALFRTTKDTILPLSVPIHISYGRSPIPSLPLRKNTNVIIAIDAANRRTDIFGPDAEQWRPERWLERDDPENEDNKTNSHENSHNEKVSNNKLPGVYSGLMTFLGGGRSCIGFNFAILEISTSNPPNAAAPIHMKYQLSATETLLAVLIPAFYFELPEEKELAWKLGGIVSPGVKDDPVPKLPLRLSLVADRKPLE</sequence>
<name>A0A9Q5I3Q9_SANBA</name>
<evidence type="ECO:0000256" key="3">
    <source>
        <dbReference type="ARBA" id="ARBA00010617"/>
    </source>
</evidence>
<evidence type="ECO:0000256" key="4">
    <source>
        <dbReference type="ARBA" id="ARBA00022617"/>
    </source>
</evidence>
<evidence type="ECO:0000313" key="10">
    <source>
        <dbReference type="EMBL" id="OCB90637.1"/>
    </source>
</evidence>
<dbReference type="PANTHER" id="PTHR24305:SF166">
    <property type="entry name" value="CYTOCHROME P450 12A4, MITOCHONDRIAL-RELATED"/>
    <property type="match status" value="1"/>
</dbReference>
<comment type="caution">
    <text evidence="10">The sequence shown here is derived from an EMBL/GenBank/DDBJ whole genome shotgun (WGS) entry which is preliminary data.</text>
</comment>
<evidence type="ECO:0000256" key="1">
    <source>
        <dbReference type="ARBA" id="ARBA00001971"/>
    </source>
</evidence>
<dbReference type="EMBL" id="LNZH02000123">
    <property type="protein sequence ID" value="OCB90637.1"/>
    <property type="molecule type" value="Genomic_DNA"/>
</dbReference>
<dbReference type="InterPro" id="IPR001128">
    <property type="entry name" value="Cyt_P450"/>
</dbReference>
<dbReference type="AlphaFoldDB" id="A0A9Q5I3Q9"/>
<evidence type="ECO:0000256" key="7">
    <source>
        <dbReference type="ARBA" id="ARBA00023004"/>
    </source>
</evidence>
<gene>
    <name evidence="10" type="ORF">A7U60_g2155</name>
</gene>
<dbReference type="Pfam" id="PF00067">
    <property type="entry name" value="p450"/>
    <property type="match status" value="2"/>
</dbReference>
<organism evidence="10 11">
    <name type="scientific">Sanghuangporus baumii</name>
    <name type="common">Phellinus baumii</name>
    <dbReference type="NCBI Taxonomy" id="108892"/>
    <lineage>
        <taxon>Eukaryota</taxon>
        <taxon>Fungi</taxon>
        <taxon>Dikarya</taxon>
        <taxon>Basidiomycota</taxon>
        <taxon>Agaricomycotina</taxon>
        <taxon>Agaricomycetes</taxon>
        <taxon>Hymenochaetales</taxon>
        <taxon>Hymenochaetaceae</taxon>
        <taxon>Sanghuangporus</taxon>
    </lineage>
</organism>
<dbReference type="PANTHER" id="PTHR24305">
    <property type="entry name" value="CYTOCHROME P450"/>
    <property type="match status" value="1"/>
</dbReference>
<dbReference type="GO" id="GO:0005506">
    <property type="term" value="F:iron ion binding"/>
    <property type="evidence" value="ECO:0007669"/>
    <property type="project" value="InterPro"/>
</dbReference>
<dbReference type="Proteomes" id="UP000757232">
    <property type="component" value="Unassembled WGS sequence"/>
</dbReference>
<protein>
    <submittedName>
        <fullName evidence="10">Cytochrome P450</fullName>
    </submittedName>
</protein>
<evidence type="ECO:0000256" key="8">
    <source>
        <dbReference type="ARBA" id="ARBA00023033"/>
    </source>
</evidence>
<dbReference type="OrthoDB" id="1470350at2759"/>
<comment type="pathway">
    <text evidence="2">Secondary metabolite biosynthesis.</text>
</comment>
<dbReference type="GO" id="GO:0020037">
    <property type="term" value="F:heme binding"/>
    <property type="evidence" value="ECO:0007669"/>
    <property type="project" value="InterPro"/>
</dbReference>
<keyword evidence="5" id="KW-0479">Metal-binding</keyword>
<keyword evidence="11" id="KW-1185">Reference proteome</keyword>
<keyword evidence="6" id="KW-0560">Oxidoreductase</keyword>
<proteinExistence type="inferred from homology"/>
<evidence type="ECO:0000256" key="5">
    <source>
        <dbReference type="ARBA" id="ARBA00022723"/>
    </source>
</evidence>
<dbReference type="Gene3D" id="1.10.630.10">
    <property type="entry name" value="Cytochrome P450"/>
    <property type="match status" value="1"/>
</dbReference>
<comment type="cofactor">
    <cofactor evidence="1">
        <name>heme</name>
        <dbReference type="ChEBI" id="CHEBI:30413"/>
    </cofactor>
</comment>
<comment type="similarity">
    <text evidence="3">Belongs to the cytochrome P450 family.</text>
</comment>
<dbReference type="GO" id="GO:0004497">
    <property type="term" value="F:monooxygenase activity"/>
    <property type="evidence" value="ECO:0007669"/>
    <property type="project" value="UniProtKB-KW"/>
</dbReference>
<keyword evidence="8" id="KW-0503">Monooxygenase</keyword>
<keyword evidence="7" id="KW-0408">Iron</keyword>
<accession>A0A9Q5I3Q9</accession>
<feature type="region of interest" description="Disordered" evidence="9">
    <location>
        <begin position="465"/>
        <end position="494"/>
    </location>
</feature>
<evidence type="ECO:0000256" key="9">
    <source>
        <dbReference type="SAM" id="MobiDB-lite"/>
    </source>
</evidence>
<evidence type="ECO:0000256" key="2">
    <source>
        <dbReference type="ARBA" id="ARBA00005179"/>
    </source>
</evidence>
<dbReference type="SUPFAM" id="SSF48264">
    <property type="entry name" value="Cytochrome P450"/>
    <property type="match status" value="2"/>
</dbReference>
<dbReference type="InterPro" id="IPR036396">
    <property type="entry name" value="Cyt_P450_sf"/>
</dbReference>
<keyword evidence="4" id="KW-0349">Heme</keyword>
<reference evidence="10" key="1">
    <citation type="submission" date="2016-06" db="EMBL/GenBank/DDBJ databases">
        <title>Draft Genome sequence of the fungus Inonotus baumii.</title>
        <authorList>
            <person name="Zhu H."/>
            <person name="Lin W."/>
        </authorList>
    </citation>
    <scope>NUCLEOTIDE SEQUENCE</scope>
    <source>
        <strain evidence="10">821</strain>
    </source>
</reference>